<comment type="subcellular location">
    <subcellularLocation>
        <location evidence="1">Peroxisome</location>
    </subcellularLocation>
</comment>
<comment type="similarity">
    <text evidence="3">Belongs to the enoyl-CoA hydratase/isomerase family.</text>
</comment>
<keyword evidence="7" id="KW-0576">Peroxisome</keyword>
<dbReference type="Pfam" id="PF00378">
    <property type="entry name" value="ECH_1"/>
    <property type="match status" value="1"/>
</dbReference>
<dbReference type="Gene3D" id="1.10.12.10">
    <property type="entry name" value="Lyase 2-enoyl-coa Hydratase, Chain A, domain 2"/>
    <property type="match status" value="1"/>
</dbReference>
<evidence type="ECO:0000256" key="1">
    <source>
        <dbReference type="ARBA" id="ARBA00004275"/>
    </source>
</evidence>
<evidence type="ECO:0000256" key="2">
    <source>
        <dbReference type="ARBA" id="ARBA00005005"/>
    </source>
</evidence>
<evidence type="ECO:0000256" key="4">
    <source>
        <dbReference type="ARBA" id="ARBA00022832"/>
    </source>
</evidence>
<dbReference type="GO" id="GO:0051750">
    <property type="term" value="F:delta(3,5)-delta(2,4)-dienoyl-CoA isomerase activity"/>
    <property type="evidence" value="ECO:0007669"/>
    <property type="project" value="TreeGrafter"/>
</dbReference>
<evidence type="ECO:0000256" key="8">
    <source>
        <dbReference type="ARBA" id="ARBA00023235"/>
    </source>
</evidence>
<dbReference type="PANTHER" id="PTHR43149:SF1">
    <property type="entry name" value="DELTA(3,5)-DELTA(2,4)-DIENOYL-COA ISOMERASE, MITOCHONDRIAL"/>
    <property type="match status" value="1"/>
</dbReference>
<dbReference type="InterPro" id="IPR029045">
    <property type="entry name" value="ClpP/crotonase-like_dom_sf"/>
</dbReference>
<keyword evidence="8" id="KW-0413">Isomerase</keyword>
<dbReference type="InterPro" id="IPR045002">
    <property type="entry name" value="Ech1-like"/>
</dbReference>
<reference evidence="9 10" key="1">
    <citation type="journal article" date="2018" name="Mol. Ecol.">
        <title>The obligate alkalophilic soda-lake fungus Sodiomyces alkalinus has shifted to a protein diet.</title>
        <authorList>
            <person name="Grum-Grzhimaylo A.A."/>
            <person name="Falkoski D.L."/>
            <person name="van den Heuvel J."/>
            <person name="Valero-Jimenez C.A."/>
            <person name="Min B."/>
            <person name="Choi I.G."/>
            <person name="Lipzen A."/>
            <person name="Daum C.G."/>
            <person name="Aanen D.K."/>
            <person name="Tsang A."/>
            <person name="Henrissat B."/>
            <person name="Bilanenko E.N."/>
            <person name="de Vries R.P."/>
            <person name="van Kan J.A.L."/>
            <person name="Grigoriev I.V."/>
            <person name="Debets A.J.M."/>
        </authorList>
    </citation>
    <scope>NUCLEOTIDE SEQUENCE [LARGE SCALE GENOMIC DNA]</scope>
    <source>
        <strain evidence="9 10">F11</strain>
    </source>
</reference>
<dbReference type="CDD" id="cd06558">
    <property type="entry name" value="crotonase-like"/>
    <property type="match status" value="1"/>
</dbReference>
<dbReference type="Proteomes" id="UP000272025">
    <property type="component" value="Unassembled WGS sequence"/>
</dbReference>
<dbReference type="STRING" id="1314773.A0A3N2Q3P8"/>
<dbReference type="RefSeq" id="XP_028469178.1">
    <property type="nucleotide sequence ID" value="XM_028615297.1"/>
</dbReference>
<proteinExistence type="inferred from homology"/>
<evidence type="ECO:0000256" key="3">
    <source>
        <dbReference type="ARBA" id="ARBA00005254"/>
    </source>
</evidence>
<dbReference type="EMBL" id="ML119052">
    <property type="protein sequence ID" value="ROT41372.1"/>
    <property type="molecule type" value="Genomic_DNA"/>
</dbReference>
<dbReference type="FunFam" id="3.90.226.10:FF:000024">
    <property type="entry name" value="Delta3,5-delta2,4-dienoyl-CoA isomerase"/>
    <property type="match status" value="1"/>
</dbReference>
<evidence type="ECO:0000256" key="7">
    <source>
        <dbReference type="ARBA" id="ARBA00023140"/>
    </source>
</evidence>
<dbReference type="OrthoDB" id="14970at2759"/>
<dbReference type="SUPFAM" id="SSF52096">
    <property type="entry name" value="ClpP/crotonase"/>
    <property type="match status" value="1"/>
</dbReference>
<dbReference type="FunFam" id="1.10.12.10:FF:000004">
    <property type="entry name" value="Delta3,5-delta2,4-dienoyl-CoA isomerase"/>
    <property type="match status" value="1"/>
</dbReference>
<keyword evidence="5" id="KW-0007">Acetylation</keyword>
<sequence length="289" mass="31099">MGIQGYDTFKYFLVSSPSEYVAQVEINRPDKLNAFSPPVWLEFGRLFAQLSHDPDVRAVVLSGAGPRAFTAGLDVQAASSKDGLLSDVFHGDGRGDKDAARQAAALRRHIVEFQDSIGAVEKCEKPVICVMHGVSLGLAIDIACCADVRVCTRDVRLAVKEVDIGIPADIGSLARLPRIVGSMSWVKDVCLTARDFSADEALAVGFVSQVHKDKAAAVQAALQLATFIAAKSPVAVQGTKELLNHARDHSVAENLRYTTVWNSSAVQSNDLKAALLSGLRKSKPRFEKL</sequence>
<accession>A0A3N2Q3P8</accession>
<dbReference type="GO" id="GO:0006635">
    <property type="term" value="P:fatty acid beta-oxidation"/>
    <property type="evidence" value="ECO:0007669"/>
    <property type="project" value="UniProtKB-UniPathway"/>
</dbReference>
<keyword evidence="10" id="KW-1185">Reference proteome</keyword>
<comment type="pathway">
    <text evidence="2">Lipid metabolism; fatty acid beta-oxidation.</text>
</comment>
<dbReference type="InterPro" id="IPR001753">
    <property type="entry name" value="Enoyl-CoA_hydra/iso"/>
</dbReference>
<evidence type="ECO:0000313" key="9">
    <source>
        <dbReference type="EMBL" id="ROT41372.1"/>
    </source>
</evidence>
<gene>
    <name evidence="9" type="ORF">SODALDRAFT_397155</name>
</gene>
<dbReference type="InterPro" id="IPR014748">
    <property type="entry name" value="Enoyl-CoA_hydra_C"/>
</dbReference>
<keyword evidence="6" id="KW-0443">Lipid metabolism</keyword>
<dbReference type="AlphaFoldDB" id="A0A3N2Q3P8"/>
<dbReference type="PANTHER" id="PTHR43149">
    <property type="entry name" value="ENOYL-COA HYDRATASE"/>
    <property type="match status" value="1"/>
</dbReference>
<dbReference type="GeneID" id="39583774"/>
<protein>
    <submittedName>
        <fullName evidence="9">ClpP/crotonase</fullName>
    </submittedName>
</protein>
<dbReference type="GO" id="GO:0005739">
    <property type="term" value="C:mitochondrion"/>
    <property type="evidence" value="ECO:0007669"/>
    <property type="project" value="TreeGrafter"/>
</dbReference>
<evidence type="ECO:0000256" key="6">
    <source>
        <dbReference type="ARBA" id="ARBA00023098"/>
    </source>
</evidence>
<evidence type="ECO:0000256" key="5">
    <source>
        <dbReference type="ARBA" id="ARBA00022990"/>
    </source>
</evidence>
<keyword evidence="4" id="KW-0276">Fatty acid metabolism</keyword>
<organism evidence="9 10">
    <name type="scientific">Sodiomyces alkalinus (strain CBS 110278 / VKM F-3762 / F11)</name>
    <name type="common">Alkaliphilic filamentous fungus</name>
    <dbReference type="NCBI Taxonomy" id="1314773"/>
    <lineage>
        <taxon>Eukaryota</taxon>
        <taxon>Fungi</taxon>
        <taxon>Dikarya</taxon>
        <taxon>Ascomycota</taxon>
        <taxon>Pezizomycotina</taxon>
        <taxon>Sordariomycetes</taxon>
        <taxon>Hypocreomycetidae</taxon>
        <taxon>Glomerellales</taxon>
        <taxon>Plectosphaerellaceae</taxon>
        <taxon>Sodiomyces</taxon>
    </lineage>
</organism>
<dbReference type="UniPathway" id="UPA00659"/>
<dbReference type="GO" id="GO:0005777">
    <property type="term" value="C:peroxisome"/>
    <property type="evidence" value="ECO:0007669"/>
    <property type="project" value="UniProtKB-SubCell"/>
</dbReference>
<dbReference type="Gene3D" id="3.90.226.10">
    <property type="entry name" value="2-enoyl-CoA Hydratase, Chain A, domain 1"/>
    <property type="match status" value="1"/>
</dbReference>
<evidence type="ECO:0000313" key="10">
    <source>
        <dbReference type="Proteomes" id="UP000272025"/>
    </source>
</evidence>
<name>A0A3N2Q3P8_SODAK</name>